<comment type="caution">
    <text evidence="1">The sequence shown here is derived from an EMBL/GenBank/DDBJ whole genome shotgun (WGS) entry which is preliminary data.</text>
</comment>
<proteinExistence type="predicted"/>
<dbReference type="PANTHER" id="PTHR31367:SF5">
    <property type="entry name" value="CYTOSOLIC 5'-NUCLEOTIDASE 1A"/>
    <property type="match status" value="1"/>
</dbReference>
<dbReference type="Proteomes" id="UP001501057">
    <property type="component" value="Unassembled WGS sequence"/>
</dbReference>
<protein>
    <submittedName>
        <fullName evidence="1">5'-nucleotidase</fullName>
    </submittedName>
</protein>
<dbReference type="EMBL" id="BAAAME010000004">
    <property type="protein sequence ID" value="GAA1737798.1"/>
    <property type="molecule type" value="Genomic_DNA"/>
</dbReference>
<dbReference type="Pfam" id="PF06189">
    <property type="entry name" value="5-nucleotidase"/>
    <property type="match status" value="1"/>
</dbReference>
<reference evidence="1 2" key="1">
    <citation type="journal article" date="2019" name="Int. J. Syst. Evol. Microbiol.">
        <title>The Global Catalogue of Microorganisms (GCM) 10K type strain sequencing project: providing services to taxonomists for standard genome sequencing and annotation.</title>
        <authorList>
            <consortium name="The Broad Institute Genomics Platform"/>
            <consortium name="The Broad Institute Genome Sequencing Center for Infectious Disease"/>
            <person name="Wu L."/>
            <person name="Ma J."/>
        </authorList>
    </citation>
    <scope>NUCLEOTIDE SEQUENCE [LARGE SCALE GENOMIC DNA]</scope>
    <source>
        <strain evidence="1 2">JCM 13518</strain>
    </source>
</reference>
<evidence type="ECO:0000313" key="2">
    <source>
        <dbReference type="Proteomes" id="UP001501057"/>
    </source>
</evidence>
<evidence type="ECO:0000313" key="1">
    <source>
        <dbReference type="EMBL" id="GAA1737798.1"/>
    </source>
</evidence>
<name>A0ABN2JSM7_9ACTN</name>
<sequence length="325" mass="36443">MGDEPNLRKGASEVPYELEGRLVVGVASSALFDLGEADEVFRERGEDEYRKYQEAHLDDTLSEGVAFPFIKRLLSLNDLAAVDDPLIEVIVLSRNDPETGLRVMRSLQTHQLPITRAVFMQGRSPYAFMPAFSMTLFLSKERSDVREAISMGLPAGQVLGSPTEDTDGEDLRIAFDFDGVLASDESEKIMQESGLELFHQNEVEKVDTPMEAGMLRDFLKAINKIQDREDEEVHRDSSYRRRLHVAIVTARNAPSHERVVMTLKAWGVRVNDAFFLGGVEKRRVLQVLRPHIFFDDQLSHLDTASEAAPSVHVPFGVTNAPTTED</sequence>
<dbReference type="RefSeq" id="WP_344200174.1">
    <property type="nucleotide sequence ID" value="NZ_BAAAME010000004.1"/>
</dbReference>
<dbReference type="PANTHER" id="PTHR31367">
    <property type="entry name" value="CYTOSOLIC 5'-NUCLEOTIDASE 1 FAMILY MEMBER"/>
    <property type="match status" value="1"/>
</dbReference>
<gene>
    <name evidence="1" type="ORF">GCM10009710_17520</name>
</gene>
<dbReference type="InterPro" id="IPR010394">
    <property type="entry name" value="5-nucleotidase"/>
</dbReference>
<organism evidence="1 2">
    <name type="scientific">Aeromicrobium alkaliterrae</name>
    <dbReference type="NCBI Taxonomy" id="302168"/>
    <lineage>
        <taxon>Bacteria</taxon>
        <taxon>Bacillati</taxon>
        <taxon>Actinomycetota</taxon>
        <taxon>Actinomycetes</taxon>
        <taxon>Propionibacteriales</taxon>
        <taxon>Nocardioidaceae</taxon>
        <taxon>Aeromicrobium</taxon>
    </lineage>
</organism>
<accession>A0ABN2JSM7</accession>
<keyword evidence="2" id="KW-1185">Reference proteome</keyword>